<organism evidence="4 5">
    <name type="scientific">Panacagrimonas perspica</name>
    <dbReference type="NCBI Taxonomy" id="381431"/>
    <lineage>
        <taxon>Bacteria</taxon>
        <taxon>Pseudomonadati</taxon>
        <taxon>Pseudomonadota</taxon>
        <taxon>Gammaproteobacteria</taxon>
        <taxon>Nevskiales</taxon>
        <taxon>Nevskiaceae</taxon>
        <taxon>Panacagrimonas</taxon>
    </lineage>
</organism>
<feature type="domain" description="EAL" evidence="2">
    <location>
        <begin position="441"/>
        <end position="686"/>
    </location>
</feature>
<dbReference type="PROSITE" id="PS50883">
    <property type="entry name" value="EAL"/>
    <property type="match status" value="1"/>
</dbReference>
<dbReference type="CDD" id="cd00130">
    <property type="entry name" value="PAS"/>
    <property type="match status" value="1"/>
</dbReference>
<dbReference type="Gene3D" id="3.30.70.270">
    <property type="match status" value="1"/>
</dbReference>
<keyword evidence="5" id="KW-1185">Reference proteome</keyword>
<dbReference type="AlphaFoldDB" id="A0A4R7PG35"/>
<dbReference type="SUPFAM" id="SSF55785">
    <property type="entry name" value="PYP-like sensor domain (PAS domain)"/>
    <property type="match status" value="1"/>
</dbReference>
<dbReference type="PROSITE" id="PS50887">
    <property type="entry name" value="GGDEF"/>
    <property type="match status" value="1"/>
</dbReference>
<evidence type="ECO:0000259" key="1">
    <source>
        <dbReference type="PROSITE" id="PS50112"/>
    </source>
</evidence>
<dbReference type="EMBL" id="SOBT01000008">
    <property type="protein sequence ID" value="TDU32360.1"/>
    <property type="molecule type" value="Genomic_DNA"/>
</dbReference>
<dbReference type="SMART" id="SM00267">
    <property type="entry name" value="GGDEF"/>
    <property type="match status" value="1"/>
</dbReference>
<dbReference type="InterPro" id="IPR001633">
    <property type="entry name" value="EAL_dom"/>
</dbReference>
<evidence type="ECO:0000259" key="2">
    <source>
        <dbReference type="PROSITE" id="PS50883"/>
    </source>
</evidence>
<sequence length="686" mass="75072">MVTNPPPFTASPTTGATAVLLVVAPFEESAKRAESHLRNAGHKVRAIWTSQHSDLDQLLQKGQPDLLMAADQAAETPLKVVLDICRRFAPNLPVIALGSQLSADATTSAVAAGARDLVADSDPECLAHLERVYVRELIAYRNLRELARSRSQLADYESRYSQLIAGTGDAVAHIYEGIVSKVNPAFAALVGYDDVDLLSGMPLMDIISPDNQAGVRDYLKQLNNGRADGRPLECALLSRTRDKVPVRAQLTPGEAEGERFVEMLIRAEAAQAAATAATAASGRSEFFAALDAPAAGDGPRAAIFAVVDNFAALEDRVGYLDAEQVAVQAGAKMAALADPNDGVFRFSTQEFAILVSRPDALQFEALADRLARDIAAQVFSSADHESQVTLSVTVYPLGGSDTATQVAGDLVREARKLSAKGGNRAIVLGPTARANADEREDQRKADVIRKALEENRFKLAYQTIASLEGDTRQHFDVLVRMVNDEGVELHASDFIRSAEKAGLMRAIDRWVISRAIKVISSREPRKDASMLFLKLSEDSLRDAESFLAWFQDALKGRRFADNEICIEVQEIILQNHIRKAKVLTKAMRDFGASVAIEHFGIGANSAQLVEHLPINFLKFHSSYTHNFTDKDIQKKMSTLMEMAKQRRIKTIVSHVEDANVMARMWQMGVNYIQGYHVQEPEVVLLT</sequence>
<dbReference type="PROSITE" id="PS50112">
    <property type="entry name" value="PAS"/>
    <property type="match status" value="1"/>
</dbReference>
<dbReference type="Pfam" id="PF00563">
    <property type="entry name" value="EAL"/>
    <property type="match status" value="1"/>
</dbReference>
<dbReference type="GO" id="GO:0071111">
    <property type="term" value="F:cyclic-guanylate-specific phosphodiesterase activity"/>
    <property type="evidence" value="ECO:0007669"/>
    <property type="project" value="InterPro"/>
</dbReference>
<protein>
    <submittedName>
        <fullName evidence="4">PAS domain S-box-containing protein</fullName>
    </submittedName>
</protein>
<dbReference type="InterPro" id="IPR035965">
    <property type="entry name" value="PAS-like_dom_sf"/>
</dbReference>
<dbReference type="RefSeq" id="WP_133880866.1">
    <property type="nucleotide sequence ID" value="NZ_MWIN01000001.1"/>
</dbReference>
<dbReference type="InterPro" id="IPR043128">
    <property type="entry name" value="Rev_trsase/Diguanyl_cyclase"/>
</dbReference>
<comment type="caution">
    <text evidence="4">The sequence shown here is derived from an EMBL/GenBank/DDBJ whole genome shotgun (WGS) entry which is preliminary data.</text>
</comment>
<dbReference type="PANTHER" id="PTHR33121">
    <property type="entry name" value="CYCLIC DI-GMP PHOSPHODIESTERASE PDEF"/>
    <property type="match status" value="1"/>
</dbReference>
<dbReference type="CDD" id="cd01948">
    <property type="entry name" value="EAL"/>
    <property type="match status" value="1"/>
</dbReference>
<dbReference type="SMART" id="SM00052">
    <property type="entry name" value="EAL"/>
    <property type="match status" value="1"/>
</dbReference>
<feature type="domain" description="GGDEF" evidence="3">
    <location>
        <begin position="298"/>
        <end position="430"/>
    </location>
</feature>
<dbReference type="SUPFAM" id="SSF55073">
    <property type="entry name" value="Nucleotide cyclase"/>
    <property type="match status" value="1"/>
</dbReference>
<dbReference type="Pfam" id="PF00990">
    <property type="entry name" value="GGDEF"/>
    <property type="match status" value="1"/>
</dbReference>
<accession>A0A4R7PG35</accession>
<dbReference type="InterPro" id="IPR050706">
    <property type="entry name" value="Cyclic-di-GMP_PDE-like"/>
</dbReference>
<dbReference type="SUPFAM" id="SSF141868">
    <property type="entry name" value="EAL domain-like"/>
    <property type="match status" value="1"/>
</dbReference>
<dbReference type="InterPro" id="IPR000160">
    <property type="entry name" value="GGDEF_dom"/>
</dbReference>
<dbReference type="Gene3D" id="3.20.20.450">
    <property type="entry name" value="EAL domain"/>
    <property type="match status" value="1"/>
</dbReference>
<proteinExistence type="predicted"/>
<dbReference type="PANTHER" id="PTHR33121:SF23">
    <property type="entry name" value="CYCLIC DI-GMP PHOSPHODIESTERASE PDEB"/>
    <property type="match status" value="1"/>
</dbReference>
<dbReference type="OrthoDB" id="7052318at2"/>
<gene>
    <name evidence="4" type="ORF">DFR24_1754</name>
</gene>
<name>A0A4R7PG35_9GAMM</name>
<evidence type="ECO:0000313" key="4">
    <source>
        <dbReference type="EMBL" id="TDU32360.1"/>
    </source>
</evidence>
<feature type="domain" description="PAS" evidence="1">
    <location>
        <begin position="176"/>
        <end position="226"/>
    </location>
</feature>
<reference evidence="4 5" key="1">
    <citation type="submission" date="2019-03" db="EMBL/GenBank/DDBJ databases">
        <title>Genomic Encyclopedia of Type Strains, Phase IV (KMG-IV): sequencing the most valuable type-strain genomes for metagenomic binning, comparative biology and taxonomic classification.</title>
        <authorList>
            <person name="Goeker M."/>
        </authorList>
    </citation>
    <scope>NUCLEOTIDE SEQUENCE [LARGE SCALE GENOMIC DNA]</scope>
    <source>
        <strain evidence="4 5">DSM 26377</strain>
    </source>
</reference>
<dbReference type="InterPro" id="IPR000014">
    <property type="entry name" value="PAS"/>
</dbReference>
<dbReference type="NCBIfam" id="TIGR00229">
    <property type="entry name" value="sensory_box"/>
    <property type="match status" value="1"/>
</dbReference>
<evidence type="ECO:0000313" key="5">
    <source>
        <dbReference type="Proteomes" id="UP000295341"/>
    </source>
</evidence>
<dbReference type="Proteomes" id="UP000295341">
    <property type="component" value="Unassembled WGS sequence"/>
</dbReference>
<dbReference type="InterPro" id="IPR029787">
    <property type="entry name" value="Nucleotide_cyclase"/>
</dbReference>
<dbReference type="Gene3D" id="3.30.450.20">
    <property type="entry name" value="PAS domain"/>
    <property type="match status" value="1"/>
</dbReference>
<evidence type="ECO:0000259" key="3">
    <source>
        <dbReference type="PROSITE" id="PS50887"/>
    </source>
</evidence>
<dbReference type="InterPro" id="IPR035919">
    <property type="entry name" value="EAL_sf"/>
</dbReference>